<keyword evidence="5" id="KW-0378">Hydrolase</keyword>
<gene>
    <name evidence="9" type="ORF">NX02_24815</name>
</gene>
<feature type="domain" description="Nucleotidyl transferase" evidence="8">
    <location>
        <begin position="10"/>
        <end position="235"/>
    </location>
</feature>
<keyword evidence="3" id="KW-0963">Cytoplasm</keyword>
<evidence type="ECO:0000256" key="3">
    <source>
        <dbReference type="ARBA" id="ARBA00022490"/>
    </source>
</evidence>
<dbReference type="GO" id="GO:0016791">
    <property type="term" value="F:phosphatase activity"/>
    <property type="evidence" value="ECO:0007669"/>
    <property type="project" value="InterPro"/>
</dbReference>
<dbReference type="Pfam" id="PF13242">
    <property type="entry name" value="Hydrolase_like"/>
    <property type="match status" value="1"/>
</dbReference>
<name>W0ALM3_9SPHN</name>
<organism evidence="9 10">
    <name type="scientific">Sphingomonas sanxanigenens DSM 19645 = NX02</name>
    <dbReference type="NCBI Taxonomy" id="1123269"/>
    <lineage>
        <taxon>Bacteria</taxon>
        <taxon>Pseudomonadati</taxon>
        <taxon>Pseudomonadota</taxon>
        <taxon>Alphaproteobacteria</taxon>
        <taxon>Sphingomonadales</taxon>
        <taxon>Sphingomonadaceae</taxon>
        <taxon>Sphingomonas</taxon>
    </lineage>
</organism>
<dbReference type="InterPro" id="IPR036412">
    <property type="entry name" value="HAD-like_sf"/>
</dbReference>
<dbReference type="Pfam" id="PF00483">
    <property type="entry name" value="NTP_transferase"/>
    <property type="match status" value="1"/>
</dbReference>
<proteinExistence type="inferred from homology"/>
<dbReference type="InterPro" id="IPR005835">
    <property type="entry name" value="NTP_transferase_dom"/>
</dbReference>
<evidence type="ECO:0000256" key="2">
    <source>
        <dbReference type="ARBA" id="ARBA00005628"/>
    </source>
</evidence>
<dbReference type="GO" id="GO:0005737">
    <property type="term" value="C:cytoplasm"/>
    <property type="evidence" value="ECO:0007669"/>
    <property type="project" value="UniProtKB-SubCell"/>
</dbReference>
<comment type="subcellular location">
    <subcellularLocation>
        <location evidence="1">Cytoplasm</location>
    </subcellularLocation>
</comment>
<dbReference type="InterPro" id="IPR004446">
    <property type="entry name" value="Heptose_bisP_phosphatase"/>
</dbReference>
<dbReference type="eggNOG" id="COG0241">
    <property type="taxonomic scope" value="Bacteria"/>
</dbReference>
<dbReference type="PANTHER" id="PTHR42891">
    <property type="entry name" value="D-GLYCERO-BETA-D-MANNO-HEPTOSE-1,7-BISPHOSPHATE 7-PHOSPHATASE"/>
    <property type="match status" value="1"/>
</dbReference>
<reference evidence="9 10" key="1">
    <citation type="submission" date="2013-07" db="EMBL/GenBank/DDBJ databases">
        <title>Completed genome of Sphingomonas sanxanigenens NX02.</title>
        <authorList>
            <person name="Ma T."/>
            <person name="Huang H."/>
            <person name="Wu M."/>
            <person name="Li X."/>
            <person name="Li G."/>
        </authorList>
    </citation>
    <scope>NUCLEOTIDE SEQUENCE [LARGE SCALE GENOMIC DNA]</scope>
    <source>
        <strain evidence="9 10">NX02</strain>
    </source>
</reference>
<dbReference type="GO" id="GO:0046872">
    <property type="term" value="F:metal ion binding"/>
    <property type="evidence" value="ECO:0007669"/>
    <property type="project" value="UniProtKB-KW"/>
</dbReference>
<dbReference type="HOGENOM" id="CLU_028110_0_0_5"/>
<dbReference type="Gene3D" id="3.90.550.10">
    <property type="entry name" value="Spore Coat Polysaccharide Biosynthesis Protein SpsA, Chain A"/>
    <property type="match status" value="1"/>
</dbReference>
<dbReference type="Gene3D" id="3.40.50.1000">
    <property type="entry name" value="HAD superfamily/HAD-like"/>
    <property type="match status" value="1"/>
</dbReference>
<evidence type="ECO:0000256" key="5">
    <source>
        <dbReference type="ARBA" id="ARBA00022801"/>
    </source>
</evidence>
<dbReference type="InterPro" id="IPR023214">
    <property type="entry name" value="HAD_sf"/>
</dbReference>
<accession>W0ALM3</accession>
<evidence type="ECO:0000256" key="1">
    <source>
        <dbReference type="ARBA" id="ARBA00004496"/>
    </source>
</evidence>
<evidence type="ECO:0000256" key="6">
    <source>
        <dbReference type="ARBA" id="ARBA00023277"/>
    </source>
</evidence>
<dbReference type="STRING" id="1123269.NX02_24815"/>
<dbReference type="Proteomes" id="UP000018851">
    <property type="component" value="Chromosome"/>
</dbReference>
<evidence type="ECO:0000256" key="4">
    <source>
        <dbReference type="ARBA" id="ARBA00022723"/>
    </source>
</evidence>
<dbReference type="eggNOG" id="COG1208">
    <property type="taxonomic scope" value="Bacteria"/>
</dbReference>
<dbReference type="PATRIC" id="fig|1123269.5.peg.4864"/>
<dbReference type="InterPro" id="IPR006549">
    <property type="entry name" value="HAD-SF_hydro_IIIA"/>
</dbReference>
<protein>
    <recommendedName>
        <fullName evidence="7">D,D-heptose 1,7-bisphosphate phosphatase</fullName>
    </recommendedName>
</protein>
<comment type="similarity">
    <text evidence="2">Belongs to the GmhB family.</text>
</comment>
<keyword evidence="4" id="KW-0479">Metal-binding</keyword>
<evidence type="ECO:0000313" key="10">
    <source>
        <dbReference type="Proteomes" id="UP000018851"/>
    </source>
</evidence>
<dbReference type="NCBIfam" id="TIGR01656">
    <property type="entry name" value="Histidinol-ppas"/>
    <property type="match status" value="1"/>
</dbReference>
<dbReference type="SUPFAM" id="SSF53448">
    <property type="entry name" value="Nucleotide-diphospho-sugar transferases"/>
    <property type="match status" value="1"/>
</dbReference>
<evidence type="ECO:0000313" key="9">
    <source>
        <dbReference type="EMBL" id="AHE56570.1"/>
    </source>
</evidence>
<dbReference type="NCBIfam" id="TIGR01662">
    <property type="entry name" value="HAD-SF-IIIA"/>
    <property type="match status" value="1"/>
</dbReference>
<dbReference type="EMBL" id="CP006644">
    <property type="protein sequence ID" value="AHE56570.1"/>
    <property type="molecule type" value="Genomic_DNA"/>
</dbReference>
<keyword evidence="6" id="KW-0119">Carbohydrate metabolism</keyword>
<sequence length="416" mass="46075">MPLMVDQCAILLGGLGTRLGSLTRETPKPLLPVGGTPFIELLVREAWRQGFRKVVLLAGYKSERVFDYVDALRARMPQGHTIDVVVELEPLGTGGAVANALPVLDERFLLLNGDTWFDCNWNALCSTDVVGERLDNASLAVRAVPLADRYETIDFSADGQVRAVVPRGEALAAPYYVNGGAYCLSRDHVRGLGERFSIEQDVLPRLAAAGKLRARRFEGYFLDIGVPESYERSQVEVPAQRRRPALFLDRDGVLNQDEGYVGTTDRFRWIDGAMEAVRLANDLGYYVFMVTNQAGVARGYYPVENVSALFDWMNAQLRAQGAHIDDWRFCPYHPDGTVEQYSHVHPWRKPEPGMLLDLMEHWDIDVPASLLVGDQDTDLAAARAAGVAAHKFAGGNLRDFVAPHLVSQTDSTEVTT</sequence>
<dbReference type="KEGG" id="ssan:NX02_24815"/>
<dbReference type="PANTHER" id="PTHR42891:SF1">
    <property type="entry name" value="D-GLYCERO-BETA-D-MANNO-HEPTOSE-1,7-BISPHOSPHATE 7-PHOSPHATASE"/>
    <property type="match status" value="1"/>
</dbReference>
<dbReference type="GO" id="GO:0005975">
    <property type="term" value="P:carbohydrate metabolic process"/>
    <property type="evidence" value="ECO:0007669"/>
    <property type="project" value="InterPro"/>
</dbReference>
<dbReference type="CDD" id="cd07503">
    <property type="entry name" value="HAD_HisB-N"/>
    <property type="match status" value="1"/>
</dbReference>
<dbReference type="AlphaFoldDB" id="W0ALM3"/>
<keyword evidence="10" id="KW-1185">Reference proteome</keyword>
<evidence type="ECO:0000256" key="7">
    <source>
        <dbReference type="ARBA" id="ARBA00031828"/>
    </source>
</evidence>
<dbReference type="InterPro" id="IPR029044">
    <property type="entry name" value="Nucleotide-diphossugar_trans"/>
</dbReference>
<dbReference type="SUPFAM" id="SSF56784">
    <property type="entry name" value="HAD-like"/>
    <property type="match status" value="1"/>
</dbReference>
<dbReference type="InterPro" id="IPR006543">
    <property type="entry name" value="Histidinol-phos"/>
</dbReference>
<evidence type="ECO:0000259" key="8">
    <source>
        <dbReference type="Pfam" id="PF00483"/>
    </source>
</evidence>